<reference evidence="5" key="1">
    <citation type="journal article" date="2020" name="mSystems">
        <title>Genome- and Community-Level Interaction Insights into Carbon Utilization and Element Cycling Functions of Hydrothermarchaeota in Hydrothermal Sediment.</title>
        <authorList>
            <person name="Zhou Z."/>
            <person name="Liu Y."/>
            <person name="Xu W."/>
            <person name="Pan J."/>
            <person name="Luo Z.H."/>
            <person name="Li M."/>
        </authorList>
    </citation>
    <scope>NUCLEOTIDE SEQUENCE [LARGE SCALE GENOMIC DNA]</scope>
    <source>
        <strain evidence="5">SpSt-609</strain>
    </source>
</reference>
<evidence type="ECO:0000313" key="5">
    <source>
        <dbReference type="EMBL" id="HGU40993.1"/>
    </source>
</evidence>
<evidence type="ECO:0000256" key="1">
    <source>
        <dbReference type="ARBA" id="ARBA00001947"/>
    </source>
</evidence>
<dbReference type="InterPro" id="IPR051335">
    <property type="entry name" value="Alanyl-tRNA_Editing_Enzymes"/>
</dbReference>
<dbReference type="InterPro" id="IPR018163">
    <property type="entry name" value="Thr/Ala-tRNA-synth_IIc_edit"/>
</dbReference>
<dbReference type="PANTHER" id="PTHR43462">
    <property type="entry name" value="ALANYL-TRNA EDITING PROTEIN"/>
    <property type="match status" value="1"/>
</dbReference>
<comment type="caution">
    <text evidence="5">The sequence shown here is derived from an EMBL/GenBank/DDBJ whole genome shotgun (WGS) entry which is preliminary data.</text>
</comment>
<name>A0A7C4CDR1_9BACT</name>
<dbReference type="GO" id="GO:0004812">
    <property type="term" value="F:aminoacyl-tRNA ligase activity"/>
    <property type="evidence" value="ECO:0007669"/>
    <property type="project" value="InterPro"/>
</dbReference>
<keyword evidence="3" id="KW-0862">Zinc</keyword>
<dbReference type="GO" id="GO:0046872">
    <property type="term" value="F:metal ion binding"/>
    <property type="evidence" value="ECO:0007669"/>
    <property type="project" value="UniProtKB-KW"/>
</dbReference>
<accession>A0A7C4CDR1</accession>
<feature type="domain" description="Threonyl/alanyl tRNA synthetase SAD" evidence="4">
    <location>
        <begin position="178"/>
        <end position="221"/>
    </location>
</feature>
<dbReference type="SUPFAM" id="SSF55186">
    <property type="entry name" value="ThrRS/AlaRS common domain"/>
    <property type="match status" value="1"/>
</dbReference>
<comment type="cofactor">
    <cofactor evidence="1">
        <name>Zn(2+)</name>
        <dbReference type="ChEBI" id="CHEBI:29105"/>
    </cofactor>
</comment>
<dbReference type="GO" id="GO:0005524">
    <property type="term" value="F:ATP binding"/>
    <property type="evidence" value="ECO:0007669"/>
    <property type="project" value="InterPro"/>
</dbReference>
<evidence type="ECO:0000256" key="3">
    <source>
        <dbReference type="ARBA" id="ARBA00022833"/>
    </source>
</evidence>
<dbReference type="GO" id="GO:0002161">
    <property type="term" value="F:aminoacyl-tRNA deacylase activity"/>
    <property type="evidence" value="ECO:0007669"/>
    <property type="project" value="UniProtKB-ARBA"/>
</dbReference>
<dbReference type="InterPro" id="IPR012947">
    <property type="entry name" value="tRNA_SAD"/>
</dbReference>
<protein>
    <submittedName>
        <fullName evidence="5">Alanyl-tRNA editing protein</fullName>
    </submittedName>
</protein>
<dbReference type="AlphaFoldDB" id="A0A7C4CDR1"/>
<dbReference type="Gene3D" id="6.10.250.550">
    <property type="match status" value="1"/>
</dbReference>
<dbReference type="Pfam" id="PF07973">
    <property type="entry name" value="tRNA_SAD"/>
    <property type="match status" value="1"/>
</dbReference>
<gene>
    <name evidence="5" type="ORF">ENT77_07330</name>
</gene>
<dbReference type="Gene3D" id="3.30.980.10">
    <property type="entry name" value="Threonyl-trna Synthetase, Chain A, domain 2"/>
    <property type="match status" value="1"/>
</dbReference>
<evidence type="ECO:0000256" key="2">
    <source>
        <dbReference type="ARBA" id="ARBA00022723"/>
    </source>
</evidence>
<sequence>MRIPEKYLEPTVEVRDVQQLNGKIVLVTGKCGLYPDGKGGQLGDRGLINGTSILRVFEDGGQTLVEVEGYVEPGIYRVELDLSRRMDIAQQHTGQHILSAAFVHVADIETVSFHMGEEYSTIDVDVPYIESSVLKEVEDLANRIVQQDLAVQEIVTTSEQTGNYNLRKPLSGKISGLVRLIKIEDFDISACGGFHTDTTGQVGIIKIIGTEKVKGELTRVYAVSGFRALRYFQKYTDVLKELSKQLTASVDEILIRVRKLQDQARERGLLLSRLSEEYAKILALNLTSLGQEQLLYMEGYTEVGNFLAKYANLDGKVLIFYDGYKYTLASKTYDVRVFVEALKRYFGGKGGGKPELANYQTEKPIKREIFFEIFNNLFKRSREV</sequence>
<evidence type="ECO:0000259" key="4">
    <source>
        <dbReference type="SMART" id="SM00863"/>
    </source>
</evidence>
<dbReference type="PANTHER" id="PTHR43462:SF1">
    <property type="entry name" value="ALANYL-TRNA EDITING PROTEIN AARSD1"/>
    <property type="match status" value="1"/>
</dbReference>
<dbReference type="EMBL" id="DSZY01000031">
    <property type="protein sequence ID" value="HGU40993.1"/>
    <property type="molecule type" value="Genomic_DNA"/>
</dbReference>
<dbReference type="SMART" id="SM00863">
    <property type="entry name" value="tRNA_SAD"/>
    <property type="match status" value="1"/>
</dbReference>
<dbReference type="Gene3D" id="2.40.30.130">
    <property type="match status" value="1"/>
</dbReference>
<keyword evidence="2" id="KW-0479">Metal-binding</keyword>
<proteinExistence type="predicted"/>
<organism evidence="5">
    <name type="scientific">Fervidobacterium thailandense</name>
    <dbReference type="NCBI Taxonomy" id="1008305"/>
    <lineage>
        <taxon>Bacteria</taxon>
        <taxon>Thermotogati</taxon>
        <taxon>Thermotogota</taxon>
        <taxon>Thermotogae</taxon>
        <taxon>Thermotogales</taxon>
        <taxon>Fervidobacteriaceae</taxon>
        <taxon>Fervidobacterium</taxon>
    </lineage>
</organism>
<dbReference type="GO" id="GO:0043039">
    <property type="term" value="P:tRNA aminoacylation"/>
    <property type="evidence" value="ECO:0007669"/>
    <property type="project" value="InterPro"/>
</dbReference>